<organism evidence="1">
    <name type="scientific">Myoviridae sp. ctp4Q36</name>
    <dbReference type="NCBI Taxonomy" id="2827708"/>
    <lineage>
        <taxon>Viruses</taxon>
        <taxon>Duplodnaviria</taxon>
        <taxon>Heunggongvirae</taxon>
        <taxon>Uroviricota</taxon>
        <taxon>Caudoviricetes</taxon>
    </lineage>
</organism>
<sequence>MKICENCGNECRKDDRHRFCHRCRYKKRQYGDMNAKGVCRGIKKHPMFKRWKGMVDRCLKSSACGRKYYYEDGITVCERWRGKGGFERWLEDMGEPPTPQHSIDRIDNSKGYSPENCRWADKRTQMLNRRNAVKEPNVYKVSDGYRVTIIKDKVRYDKHFKNEHDAIEWRDKIIKELYNQDDLAEK</sequence>
<dbReference type="EMBL" id="BK032725">
    <property type="protein sequence ID" value="DAF56990.1"/>
    <property type="molecule type" value="Genomic_DNA"/>
</dbReference>
<reference evidence="1" key="1">
    <citation type="journal article" date="2021" name="Proc. Natl. Acad. Sci. U.S.A.">
        <title>A Catalog of Tens of Thousands of Viruses from Human Metagenomes Reveals Hidden Associations with Chronic Diseases.</title>
        <authorList>
            <person name="Tisza M.J."/>
            <person name="Buck C.B."/>
        </authorList>
    </citation>
    <scope>NUCLEOTIDE SEQUENCE</scope>
    <source>
        <strain evidence="1">Ctp4Q36</strain>
    </source>
</reference>
<accession>A0A8S5T190</accession>
<name>A0A8S5T190_9CAUD</name>
<proteinExistence type="predicted"/>
<protein>
    <submittedName>
        <fullName evidence="1">RNA polymerase subunit</fullName>
    </submittedName>
</protein>
<evidence type="ECO:0000313" key="1">
    <source>
        <dbReference type="EMBL" id="DAF56990.1"/>
    </source>
</evidence>